<sequence>MGYGLGRKGYWVGPICDCEFRKVLEVSYFTAYKYHFFKRSSCNRVTLGRHPEVKWAQRVDKVYITVQLADSKNAKVDLTPEGVFTFSGSAGTEDHQYELKLELFEKVNVEESKINVGVRSIFSVVQKAENGWWKRLLRAEGKTPHYVKVDWDKWVDEDEEDGSGEPDLGGMDFSKFGGMGADGMGGMDFSKFGGDAMDDIDESDDEGTRVC</sequence>
<reference evidence="4 5" key="1">
    <citation type="journal article" date="2023" name="Life. Sci Alliance">
        <title>Evolutionary insights into 3D genome organization and epigenetic landscape of Vigna mungo.</title>
        <authorList>
            <person name="Junaid A."/>
            <person name="Singh B."/>
            <person name="Bhatia S."/>
        </authorList>
    </citation>
    <scope>NUCLEOTIDE SEQUENCE [LARGE SCALE GENOMIC DNA]</scope>
    <source>
        <strain evidence="4">Urdbean</strain>
    </source>
</reference>
<evidence type="ECO:0000313" key="5">
    <source>
        <dbReference type="Proteomes" id="UP001374535"/>
    </source>
</evidence>
<dbReference type="GO" id="GO:0051131">
    <property type="term" value="P:chaperone-mediated protein complex assembly"/>
    <property type="evidence" value="ECO:0007669"/>
    <property type="project" value="TreeGrafter"/>
</dbReference>
<dbReference type="FunFam" id="2.60.40.790:FF:000013">
    <property type="entry name" value="Very-long-chain (3R)-3-hydroxyacyl-CoA dehydratase"/>
    <property type="match status" value="1"/>
</dbReference>
<dbReference type="AlphaFoldDB" id="A0AAQ3N8J4"/>
<keyword evidence="2" id="KW-0539">Nucleus</keyword>
<dbReference type="PANTHER" id="PTHR22932">
    <property type="entry name" value="TELOMERASE-BINDING PROTEIN P23 HSP90 CO-CHAPERONE"/>
    <property type="match status" value="1"/>
</dbReference>
<dbReference type="InterPro" id="IPR008978">
    <property type="entry name" value="HSP20-like_chaperone"/>
</dbReference>
<dbReference type="Gene3D" id="2.60.40.790">
    <property type="match status" value="1"/>
</dbReference>
<comment type="subcellular location">
    <subcellularLocation>
        <location evidence="2">Cytoplasm</location>
    </subcellularLocation>
    <subcellularLocation>
        <location evidence="2">Nucleus</location>
    </subcellularLocation>
</comment>
<dbReference type="Proteomes" id="UP001374535">
    <property type="component" value="Chromosome 6"/>
</dbReference>
<name>A0AAQ3N8J4_VIGMU</name>
<protein>
    <recommendedName>
        <fullName evidence="2">Co-chaperone protein p23</fullName>
    </recommendedName>
</protein>
<evidence type="ECO:0000256" key="1">
    <source>
        <dbReference type="ARBA" id="ARBA00025733"/>
    </source>
</evidence>
<dbReference type="GO" id="GO:0006457">
    <property type="term" value="P:protein folding"/>
    <property type="evidence" value="ECO:0007669"/>
    <property type="project" value="TreeGrafter"/>
</dbReference>
<dbReference type="EMBL" id="CP144695">
    <property type="protein sequence ID" value="WVZ04631.1"/>
    <property type="molecule type" value="Genomic_DNA"/>
</dbReference>
<evidence type="ECO:0000256" key="2">
    <source>
        <dbReference type="RuleBase" id="RU369032"/>
    </source>
</evidence>
<comment type="function">
    <text evidence="2">Acts as a co-chaperone for HSP90.</text>
</comment>
<dbReference type="GO" id="GO:0101031">
    <property type="term" value="C:protein folding chaperone complex"/>
    <property type="evidence" value="ECO:0007669"/>
    <property type="project" value="UniProtKB-ARBA"/>
</dbReference>
<organism evidence="4 5">
    <name type="scientific">Vigna mungo</name>
    <name type="common">Black gram</name>
    <name type="synonym">Phaseolus mungo</name>
    <dbReference type="NCBI Taxonomy" id="3915"/>
    <lineage>
        <taxon>Eukaryota</taxon>
        <taxon>Viridiplantae</taxon>
        <taxon>Streptophyta</taxon>
        <taxon>Embryophyta</taxon>
        <taxon>Tracheophyta</taxon>
        <taxon>Spermatophyta</taxon>
        <taxon>Magnoliopsida</taxon>
        <taxon>eudicotyledons</taxon>
        <taxon>Gunneridae</taxon>
        <taxon>Pentapetalae</taxon>
        <taxon>rosids</taxon>
        <taxon>fabids</taxon>
        <taxon>Fabales</taxon>
        <taxon>Fabaceae</taxon>
        <taxon>Papilionoideae</taxon>
        <taxon>50 kb inversion clade</taxon>
        <taxon>NPAAA clade</taxon>
        <taxon>indigoferoid/millettioid clade</taxon>
        <taxon>Phaseoleae</taxon>
        <taxon>Vigna</taxon>
    </lineage>
</organism>
<dbReference type="InterPro" id="IPR007052">
    <property type="entry name" value="CS_dom"/>
</dbReference>
<comment type="similarity">
    <text evidence="1 2">Belongs to the p23/wos2 family.</text>
</comment>
<dbReference type="Pfam" id="PF04969">
    <property type="entry name" value="CS"/>
    <property type="match status" value="1"/>
</dbReference>
<dbReference type="GO" id="GO:0009408">
    <property type="term" value="P:response to heat"/>
    <property type="evidence" value="ECO:0007669"/>
    <property type="project" value="UniProtKB-ARBA"/>
</dbReference>
<gene>
    <name evidence="4" type="ORF">V8G54_017977</name>
</gene>
<dbReference type="CDD" id="cd06465">
    <property type="entry name" value="p23_hB-ind1_like"/>
    <property type="match status" value="1"/>
</dbReference>
<proteinExistence type="inferred from homology"/>
<feature type="domain" description="CS" evidence="3">
    <location>
        <begin position="48"/>
        <end position="137"/>
    </location>
</feature>
<dbReference type="GO" id="GO:0051087">
    <property type="term" value="F:protein-folding chaperone binding"/>
    <property type="evidence" value="ECO:0007669"/>
    <property type="project" value="UniProtKB-ARBA"/>
</dbReference>
<comment type="subunit">
    <text evidence="2">Interacts with HSP90 in an ATP-dependent manner.</text>
</comment>
<dbReference type="InterPro" id="IPR045250">
    <property type="entry name" value="p23-like"/>
</dbReference>
<dbReference type="PANTHER" id="PTHR22932:SF22">
    <property type="entry name" value="CO-CHAPERONE PROTEIN P23"/>
    <property type="match status" value="1"/>
</dbReference>
<evidence type="ECO:0000259" key="3">
    <source>
        <dbReference type="PROSITE" id="PS51203"/>
    </source>
</evidence>
<dbReference type="GO" id="GO:0005829">
    <property type="term" value="C:cytosol"/>
    <property type="evidence" value="ECO:0007669"/>
    <property type="project" value="TreeGrafter"/>
</dbReference>
<dbReference type="PROSITE" id="PS51203">
    <property type="entry name" value="CS"/>
    <property type="match status" value="1"/>
</dbReference>
<keyword evidence="2" id="KW-0963">Cytoplasm</keyword>
<dbReference type="SUPFAM" id="SSF49764">
    <property type="entry name" value="HSP20-like chaperones"/>
    <property type="match status" value="1"/>
</dbReference>
<dbReference type="GO" id="GO:0005634">
    <property type="term" value="C:nucleus"/>
    <property type="evidence" value="ECO:0007669"/>
    <property type="project" value="UniProtKB-SubCell"/>
</dbReference>
<dbReference type="GO" id="GO:0051879">
    <property type="term" value="F:Hsp90 protein binding"/>
    <property type="evidence" value="ECO:0007669"/>
    <property type="project" value="UniProtKB-UniRule"/>
</dbReference>
<keyword evidence="2" id="KW-0143">Chaperone</keyword>
<accession>A0AAQ3N8J4</accession>
<evidence type="ECO:0000313" key="4">
    <source>
        <dbReference type="EMBL" id="WVZ04631.1"/>
    </source>
</evidence>
<keyword evidence="5" id="KW-1185">Reference proteome</keyword>